<protein>
    <recommendedName>
        <fullName evidence="2">Metalloendopeptidase</fullName>
        <ecNumber evidence="2">3.4.24.-</ecNumber>
    </recommendedName>
</protein>
<dbReference type="SUPFAM" id="SSF49899">
    <property type="entry name" value="Concanavalin A-like lectins/glucanases"/>
    <property type="match status" value="1"/>
</dbReference>
<keyword evidence="1 2" id="KW-0482">Metalloprotease</keyword>
<feature type="chain" id="PRO_5044972083" description="Metalloendopeptidase" evidence="2">
    <location>
        <begin position="24"/>
        <end position="846"/>
    </location>
</feature>
<dbReference type="InterPro" id="IPR024079">
    <property type="entry name" value="MetalloPept_cat_dom_sf"/>
</dbReference>
<feature type="binding site" evidence="1">
    <location>
        <position position="198"/>
    </location>
    <ligand>
        <name>Zn(2+)</name>
        <dbReference type="ChEBI" id="CHEBI:29105"/>
        <note>catalytic</note>
    </ligand>
</feature>
<accession>A0ABM4BTU9</accession>
<evidence type="ECO:0000256" key="2">
    <source>
        <dbReference type="RuleBase" id="RU361183"/>
    </source>
</evidence>
<sequence>MKFIFKNQCKIIFCVIVLSCVDGKIRNKHKHQSSREKIQDKESIMVNKKKVDVTTIIDEPFKLEKTIEEINMAHGRFSDVISLPENRRSYTGYEYLWIDTNGRPRVPFVINIGSNNTRNNYTTIIRQSVRAMNKYMSPCGHDVWVDKEDSDRSGYVEFITTLNDGCYSYIGKQPLEKQIIAIGNICATKGIILHEMLHAMGFMHEQQRCDRDSYIEVINRNIKLESKVINVMDQFDSSYCIERTRYFTSYDIFSIMHYDLWAFSNKLKRTANTKTIKLKPEFMNLTADIEEIIGKTYRMSDTDKLKLNIRYRCIAPTCIVFCNGTNTCAELPPTPNIKMLAQARIIKSSTSLIGGKLVASIKELDKEFRICFKIYPMIYIEKLHNIIHLAVGSSKKSRGREILGVWFSDAGDGRLNISIPNKTRYFISDPQLLDAHCTIDILQQKNESKYVYTIKINAETVYSDENKKPEIFKNVQVYASNPWDLVQISNIEEMFIINGKKDLPSMIDLAINPSDSVVQLSEKEICENEVIATISNLKEVFSISFKLKPISYSKEWQNVLHITKGQNFGECGDRYPAVFFDGSGRLEFFSDINGKINSKFVTKNPLPLNVWSSVKIEQTFKNGGYVYAIFINGSIQYETENKDPRQFKDMKVFISDPWYTAHDGWIKELFVVNGDTKISNATQPRDKFEDASKQKLKENNLVATMSHLSSEFTVLFQIKPTSYLKGFNSVFYFLLDQDSIPQANHQMAAWFDQDGSGRLSFILTLLNVTTFTTNDSLPLNNWSSIKLTRTKNSSENQTNFNIYLNEKLVFNDKAGPKTFEFVRVFFGNPWQNVQKGWIKDLKIYNN</sequence>
<evidence type="ECO:0000313" key="4">
    <source>
        <dbReference type="Proteomes" id="UP001652625"/>
    </source>
</evidence>
<dbReference type="InterPro" id="IPR006026">
    <property type="entry name" value="Peptidase_Metallo"/>
</dbReference>
<comment type="caution">
    <text evidence="1">Lacks conserved residue(s) required for the propagation of feature annotation.</text>
</comment>
<dbReference type="RefSeq" id="XP_065652584.1">
    <property type="nucleotide sequence ID" value="XM_065796512.1"/>
</dbReference>
<keyword evidence="4" id="KW-1185">Reference proteome</keyword>
<feature type="binding site" evidence="1">
    <location>
        <position position="194"/>
    </location>
    <ligand>
        <name>Zn(2+)</name>
        <dbReference type="ChEBI" id="CHEBI:29105"/>
        <note>catalytic</note>
    </ligand>
</feature>
<organism evidence="4 5">
    <name type="scientific">Hydra vulgaris</name>
    <name type="common">Hydra</name>
    <name type="synonym">Hydra attenuata</name>
    <dbReference type="NCBI Taxonomy" id="6087"/>
    <lineage>
        <taxon>Eukaryota</taxon>
        <taxon>Metazoa</taxon>
        <taxon>Cnidaria</taxon>
        <taxon>Hydrozoa</taxon>
        <taxon>Hydroidolina</taxon>
        <taxon>Anthoathecata</taxon>
        <taxon>Aplanulata</taxon>
        <taxon>Hydridae</taxon>
        <taxon>Hydra</taxon>
    </lineage>
</organism>
<keyword evidence="1 2" id="KW-0645">Protease</keyword>
<dbReference type="PROSITE" id="PS51864">
    <property type="entry name" value="ASTACIN"/>
    <property type="match status" value="1"/>
</dbReference>
<dbReference type="InterPro" id="IPR001506">
    <property type="entry name" value="Peptidase_M12A"/>
</dbReference>
<evidence type="ECO:0000259" key="3">
    <source>
        <dbReference type="PROSITE" id="PS51864"/>
    </source>
</evidence>
<dbReference type="Pfam" id="PF01400">
    <property type="entry name" value="Astacin"/>
    <property type="match status" value="1"/>
</dbReference>
<keyword evidence="1 2" id="KW-0862">Zinc</keyword>
<dbReference type="PANTHER" id="PTHR10127:SF890">
    <property type="entry name" value="ZINC METALLOPROTEINASE NAS-13"/>
    <property type="match status" value="1"/>
</dbReference>
<keyword evidence="1 2" id="KW-0479">Metal-binding</keyword>
<dbReference type="PANTHER" id="PTHR10127">
    <property type="entry name" value="DISCOIDIN, CUB, EGF, LAMININ , AND ZINC METALLOPROTEASE DOMAIN CONTAINING"/>
    <property type="match status" value="1"/>
</dbReference>
<keyword evidence="1 2" id="KW-0378">Hydrolase</keyword>
<keyword evidence="2" id="KW-0732">Signal</keyword>
<comment type="cofactor">
    <cofactor evidence="1 2">
        <name>Zn(2+)</name>
        <dbReference type="ChEBI" id="CHEBI:29105"/>
    </cofactor>
    <text evidence="1 2">Binds 1 zinc ion per subunit.</text>
</comment>
<evidence type="ECO:0000313" key="5">
    <source>
        <dbReference type="RefSeq" id="XP_065652584.1"/>
    </source>
</evidence>
<proteinExistence type="predicted"/>
<gene>
    <name evidence="5" type="primary">LOC136079857</name>
</gene>
<feature type="binding site" evidence="1">
    <location>
        <position position="204"/>
    </location>
    <ligand>
        <name>Zn(2+)</name>
        <dbReference type="ChEBI" id="CHEBI:29105"/>
        <note>catalytic</note>
    </ligand>
</feature>
<dbReference type="GeneID" id="136079857"/>
<dbReference type="PRINTS" id="PR00480">
    <property type="entry name" value="ASTACIN"/>
</dbReference>
<dbReference type="Gene3D" id="3.40.390.10">
    <property type="entry name" value="Collagenase (Catalytic Domain)"/>
    <property type="match status" value="1"/>
</dbReference>
<feature type="signal peptide" evidence="2">
    <location>
        <begin position="1"/>
        <end position="23"/>
    </location>
</feature>
<evidence type="ECO:0000256" key="1">
    <source>
        <dbReference type="PROSITE-ProRule" id="PRU01211"/>
    </source>
</evidence>
<dbReference type="EC" id="3.4.24.-" evidence="2"/>
<dbReference type="InterPro" id="IPR013320">
    <property type="entry name" value="ConA-like_dom_sf"/>
</dbReference>
<dbReference type="SUPFAM" id="SSF55486">
    <property type="entry name" value="Metalloproteases ('zincins'), catalytic domain"/>
    <property type="match status" value="1"/>
</dbReference>
<dbReference type="SMART" id="SM00235">
    <property type="entry name" value="ZnMc"/>
    <property type="match status" value="1"/>
</dbReference>
<dbReference type="Gene3D" id="2.60.120.200">
    <property type="match status" value="1"/>
</dbReference>
<feature type="active site" evidence="1">
    <location>
        <position position="195"/>
    </location>
</feature>
<reference evidence="5" key="1">
    <citation type="submission" date="2025-08" db="UniProtKB">
        <authorList>
            <consortium name="RefSeq"/>
        </authorList>
    </citation>
    <scope>IDENTIFICATION</scope>
</reference>
<dbReference type="Proteomes" id="UP001652625">
    <property type="component" value="Chromosome 04"/>
</dbReference>
<feature type="domain" description="Peptidase M12A" evidence="3">
    <location>
        <begin position="88"/>
        <end position="314"/>
    </location>
</feature>
<name>A0ABM4BTU9_HYDVU</name>